<comment type="caution">
    <text evidence="2">The sequence shown here is derived from an EMBL/GenBank/DDBJ whole genome shotgun (WGS) entry which is preliminary data.</text>
</comment>
<evidence type="ECO:0000313" key="2">
    <source>
        <dbReference type="EMBL" id="MCE0481695.1"/>
    </source>
</evidence>
<feature type="compositionally biased region" description="Basic and acidic residues" evidence="1">
    <location>
        <begin position="1"/>
        <end position="25"/>
    </location>
</feature>
<feature type="region of interest" description="Disordered" evidence="1">
    <location>
        <begin position="1"/>
        <end position="52"/>
    </location>
</feature>
<evidence type="ECO:0000313" key="3">
    <source>
        <dbReference type="Proteomes" id="UP000823775"/>
    </source>
</evidence>
<feature type="non-terminal residue" evidence="2">
    <location>
        <position position="52"/>
    </location>
</feature>
<evidence type="ECO:0000256" key="1">
    <source>
        <dbReference type="SAM" id="MobiDB-lite"/>
    </source>
</evidence>
<sequence length="52" mass="5519">LKDRSYGIKGKGSGDRQPKPQEASKRPKGASSSAAKADPARRFGEKVVEPHG</sequence>
<keyword evidence="3" id="KW-1185">Reference proteome</keyword>
<organism evidence="2 3">
    <name type="scientific">Datura stramonium</name>
    <name type="common">Jimsonweed</name>
    <name type="synonym">Common thornapple</name>
    <dbReference type="NCBI Taxonomy" id="4076"/>
    <lineage>
        <taxon>Eukaryota</taxon>
        <taxon>Viridiplantae</taxon>
        <taxon>Streptophyta</taxon>
        <taxon>Embryophyta</taxon>
        <taxon>Tracheophyta</taxon>
        <taxon>Spermatophyta</taxon>
        <taxon>Magnoliopsida</taxon>
        <taxon>eudicotyledons</taxon>
        <taxon>Gunneridae</taxon>
        <taxon>Pentapetalae</taxon>
        <taxon>asterids</taxon>
        <taxon>lamiids</taxon>
        <taxon>Solanales</taxon>
        <taxon>Solanaceae</taxon>
        <taxon>Solanoideae</taxon>
        <taxon>Datureae</taxon>
        <taxon>Datura</taxon>
    </lineage>
</organism>
<accession>A0ABS8VMX5</accession>
<dbReference type="Proteomes" id="UP000823775">
    <property type="component" value="Unassembled WGS sequence"/>
</dbReference>
<gene>
    <name evidence="2" type="ORF">HAX54_039635</name>
</gene>
<name>A0ABS8VMX5_DATST</name>
<reference evidence="2 3" key="1">
    <citation type="journal article" date="2021" name="BMC Genomics">
        <title>Datura genome reveals duplications of psychoactive alkaloid biosynthetic genes and high mutation rate following tissue culture.</title>
        <authorList>
            <person name="Rajewski A."/>
            <person name="Carter-House D."/>
            <person name="Stajich J."/>
            <person name="Litt A."/>
        </authorList>
    </citation>
    <scope>NUCLEOTIDE SEQUENCE [LARGE SCALE GENOMIC DNA]</scope>
    <source>
        <strain evidence="2">AR-01</strain>
    </source>
</reference>
<feature type="non-terminal residue" evidence="2">
    <location>
        <position position="1"/>
    </location>
</feature>
<proteinExistence type="predicted"/>
<feature type="compositionally biased region" description="Basic and acidic residues" evidence="1">
    <location>
        <begin position="38"/>
        <end position="52"/>
    </location>
</feature>
<dbReference type="EMBL" id="JACEIK010005515">
    <property type="protein sequence ID" value="MCE0481695.1"/>
    <property type="molecule type" value="Genomic_DNA"/>
</dbReference>
<protein>
    <submittedName>
        <fullName evidence="2">Uncharacterized protein</fullName>
    </submittedName>
</protein>